<feature type="transmembrane region" description="Helical" evidence="1">
    <location>
        <begin position="31"/>
        <end position="53"/>
    </location>
</feature>
<dbReference type="GO" id="GO:0016020">
    <property type="term" value="C:membrane"/>
    <property type="evidence" value="ECO:0007669"/>
    <property type="project" value="InterPro"/>
</dbReference>
<feature type="transmembrane region" description="Helical" evidence="1">
    <location>
        <begin position="238"/>
        <end position="257"/>
    </location>
</feature>
<sequence>MTYLSGAFLIILAGVLWSVQGLIIRLIPDAGSWAILFWRSAGMLPVLALWIGMASRRNAVSEIRAVGWAGVLGGLGLVMAFSGAIYAFQATSVANAVLLFAASPFFAAILGRILLGEWVSPLTWFAIVLAAIGILVMVGGGLAGGAMDGNIAALASALGFAIFTVTLRWGKLANMLPAVALGGLFSMLAGAVALGLLGKAVLIPLPEIAISALMGAITLTGGMLLYTVGSKVVSAAQATLLSLIEVLLAPLWVWLLLGETVSRGTLIGGAVLLVAVLLNAYGGRAQRA</sequence>
<feature type="transmembrane region" description="Helical" evidence="1">
    <location>
        <begin position="65"/>
        <end position="88"/>
    </location>
</feature>
<organism evidence="3 4">
    <name type="scientific">Cypionkella aquatica</name>
    <dbReference type="NCBI Taxonomy" id="1756042"/>
    <lineage>
        <taxon>Bacteria</taxon>
        <taxon>Pseudomonadati</taxon>
        <taxon>Pseudomonadota</taxon>
        <taxon>Alphaproteobacteria</taxon>
        <taxon>Rhodobacterales</taxon>
        <taxon>Paracoccaceae</taxon>
        <taxon>Cypionkella</taxon>
    </lineage>
</organism>
<dbReference type="AlphaFoldDB" id="A0AA37U344"/>
<feature type="domain" description="EamA" evidence="2">
    <location>
        <begin position="149"/>
        <end position="279"/>
    </location>
</feature>
<feature type="transmembrane region" description="Helical" evidence="1">
    <location>
        <begin position="263"/>
        <end position="282"/>
    </location>
</feature>
<dbReference type="RefSeq" id="WP_284324779.1">
    <property type="nucleotide sequence ID" value="NZ_BSPP01000005.1"/>
</dbReference>
<feature type="transmembrane region" description="Helical" evidence="1">
    <location>
        <begin position="179"/>
        <end position="202"/>
    </location>
</feature>
<dbReference type="InterPro" id="IPR000620">
    <property type="entry name" value="EamA_dom"/>
</dbReference>
<evidence type="ECO:0000256" key="1">
    <source>
        <dbReference type="SAM" id="Phobius"/>
    </source>
</evidence>
<proteinExistence type="predicted"/>
<feature type="transmembrane region" description="Helical" evidence="1">
    <location>
        <begin position="149"/>
        <end position="167"/>
    </location>
</feature>
<evidence type="ECO:0000313" key="3">
    <source>
        <dbReference type="EMBL" id="GLS86559.1"/>
    </source>
</evidence>
<keyword evidence="1" id="KW-0472">Membrane</keyword>
<dbReference type="SUPFAM" id="SSF103481">
    <property type="entry name" value="Multidrug resistance efflux transporter EmrE"/>
    <property type="match status" value="2"/>
</dbReference>
<dbReference type="Pfam" id="PF00892">
    <property type="entry name" value="EamA"/>
    <property type="match status" value="2"/>
</dbReference>
<feature type="transmembrane region" description="Helical" evidence="1">
    <location>
        <begin position="208"/>
        <end position="226"/>
    </location>
</feature>
<evidence type="ECO:0000259" key="2">
    <source>
        <dbReference type="Pfam" id="PF00892"/>
    </source>
</evidence>
<dbReference type="PANTHER" id="PTHR22911">
    <property type="entry name" value="ACYL-MALONYL CONDENSING ENZYME-RELATED"/>
    <property type="match status" value="1"/>
</dbReference>
<dbReference type="InterPro" id="IPR037185">
    <property type="entry name" value="EmrE-like"/>
</dbReference>
<keyword evidence="4" id="KW-1185">Reference proteome</keyword>
<dbReference type="Proteomes" id="UP001157355">
    <property type="component" value="Unassembled WGS sequence"/>
</dbReference>
<dbReference type="PANTHER" id="PTHR22911:SF135">
    <property type="entry name" value="BLR4310 PROTEIN"/>
    <property type="match status" value="1"/>
</dbReference>
<accession>A0AA37U344</accession>
<feature type="domain" description="EamA" evidence="2">
    <location>
        <begin position="5"/>
        <end position="138"/>
    </location>
</feature>
<evidence type="ECO:0000313" key="4">
    <source>
        <dbReference type="Proteomes" id="UP001157355"/>
    </source>
</evidence>
<keyword evidence="1" id="KW-0812">Transmembrane</keyword>
<protein>
    <submittedName>
        <fullName evidence="3">Membrane protein</fullName>
    </submittedName>
</protein>
<comment type="caution">
    <text evidence="3">The sequence shown here is derived from an EMBL/GenBank/DDBJ whole genome shotgun (WGS) entry which is preliminary data.</text>
</comment>
<name>A0AA37U344_9RHOB</name>
<reference evidence="3 4" key="1">
    <citation type="journal article" date="2014" name="Int. J. Syst. Evol. Microbiol.">
        <title>Complete genome sequence of Corynebacterium casei LMG S-19264T (=DSM 44701T), isolated from a smear-ripened cheese.</title>
        <authorList>
            <consortium name="US DOE Joint Genome Institute (JGI-PGF)"/>
            <person name="Walter F."/>
            <person name="Albersmeier A."/>
            <person name="Kalinowski J."/>
            <person name="Ruckert C."/>
        </authorList>
    </citation>
    <scope>NUCLEOTIDE SEQUENCE [LARGE SCALE GENOMIC DNA]</scope>
    <source>
        <strain evidence="3 4">NBRC 111766</strain>
    </source>
</reference>
<keyword evidence="1" id="KW-1133">Transmembrane helix</keyword>
<gene>
    <name evidence="3" type="ORF">GCM10010873_15330</name>
</gene>
<feature type="transmembrane region" description="Helical" evidence="1">
    <location>
        <begin position="122"/>
        <end position="143"/>
    </location>
</feature>
<dbReference type="EMBL" id="BSPP01000005">
    <property type="protein sequence ID" value="GLS86559.1"/>
    <property type="molecule type" value="Genomic_DNA"/>
</dbReference>
<feature type="transmembrane region" description="Helical" evidence="1">
    <location>
        <begin position="94"/>
        <end position="115"/>
    </location>
</feature>